<sequence length="65" mass="7502">MFIPGRCYTDELPLCKRQKQLIPPFADEKIVPAISATAKENHQVNHLIMMVQQVVSLTKKAYVYR</sequence>
<dbReference type="STRING" id="1237149.C900_02021"/>
<dbReference type="AlphaFoldDB" id="L8JSS6"/>
<dbReference type="Proteomes" id="UP000011135">
    <property type="component" value="Unassembled WGS sequence"/>
</dbReference>
<proteinExistence type="predicted"/>
<accession>L8JSS6</accession>
<dbReference type="EMBL" id="AMZN01000029">
    <property type="protein sequence ID" value="ELR72026.1"/>
    <property type="molecule type" value="Genomic_DNA"/>
</dbReference>
<organism evidence="1 2">
    <name type="scientific">Fulvivirga imtechensis AK7</name>
    <dbReference type="NCBI Taxonomy" id="1237149"/>
    <lineage>
        <taxon>Bacteria</taxon>
        <taxon>Pseudomonadati</taxon>
        <taxon>Bacteroidota</taxon>
        <taxon>Cytophagia</taxon>
        <taxon>Cytophagales</taxon>
        <taxon>Fulvivirgaceae</taxon>
        <taxon>Fulvivirga</taxon>
    </lineage>
</organism>
<gene>
    <name evidence="1" type="ORF">C900_02021</name>
</gene>
<keyword evidence="2" id="KW-1185">Reference proteome</keyword>
<name>L8JSS6_9BACT</name>
<evidence type="ECO:0000313" key="1">
    <source>
        <dbReference type="EMBL" id="ELR72026.1"/>
    </source>
</evidence>
<evidence type="ECO:0000313" key="2">
    <source>
        <dbReference type="Proteomes" id="UP000011135"/>
    </source>
</evidence>
<reference evidence="1 2" key="1">
    <citation type="submission" date="2012-12" db="EMBL/GenBank/DDBJ databases">
        <title>Genome assembly of Fulvivirga imtechensis AK7.</title>
        <authorList>
            <person name="Nupur N."/>
            <person name="Khatri I."/>
            <person name="Kumar R."/>
            <person name="Subramanian S."/>
            <person name="Pinnaka A."/>
        </authorList>
    </citation>
    <scope>NUCLEOTIDE SEQUENCE [LARGE SCALE GENOMIC DNA]</scope>
    <source>
        <strain evidence="1 2">AK7</strain>
    </source>
</reference>
<comment type="caution">
    <text evidence="1">The sequence shown here is derived from an EMBL/GenBank/DDBJ whole genome shotgun (WGS) entry which is preliminary data.</text>
</comment>
<protein>
    <submittedName>
        <fullName evidence="1">Uncharacterized protein</fullName>
    </submittedName>
</protein>